<protein>
    <recommendedName>
        <fullName evidence="5">Autophagy-related protein 28</fullName>
    </recommendedName>
</protein>
<feature type="coiled-coil region" evidence="1">
    <location>
        <begin position="120"/>
        <end position="220"/>
    </location>
</feature>
<dbReference type="InParanoid" id="A0A0C3CTE5"/>
<feature type="compositionally biased region" description="Basic and acidic residues" evidence="2">
    <location>
        <begin position="399"/>
        <end position="410"/>
    </location>
</feature>
<reference evidence="3 4" key="1">
    <citation type="submission" date="2014-04" db="EMBL/GenBank/DDBJ databases">
        <authorList>
            <consortium name="DOE Joint Genome Institute"/>
            <person name="Kuo A."/>
            <person name="Martino E."/>
            <person name="Perotto S."/>
            <person name="Kohler A."/>
            <person name="Nagy L.G."/>
            <person name="Floudas D."/>
            <person name="Copeland A."/>
            <person name="Barry K.W."/>
            <person name="Cichocki N."/>
            <person name="Veneault-Fourrey C."/>
            <person name="LaButti K."/>
            <person name="Lindquist E.A."/>
            <person name="Lipzen A."/>
            <person name="Lundell T."/>
            <person name="Morin E."/>
            <person name="Murat C."/>
            <person name="Sun H."/>
            <person name="Tunlid A."/>
            <person name="Henrissat B."/>
            <person name="Grigoriev I.V."/>
            <person name="Hibbett D.S."/>
            <person name="Martin F."/>
            <person name="Nordberg H.P."/>
            <person name="Cantor M.N."/>
            <person name="Hua S.X."/>
        </authorList>
    </citation>
    <scope>NUCLEOTIDE SEQUENCE [LARGE SCALE GENOMIC DNA]</scope>
    <source>
        <strain evidence="3 4">Zn</strain>
    </source>
</reference>
<reference evidence="4" key="2">
    <citation type="submission" date="2015-01" db="EMBL/GenBank/DDBJ databases">
        <title>Evolutionary Origins and Diversification of the Mycorrhizal Mutualists.</title>
        <authorList>
            <consortium name="DOE Joint Genome Institute"/>
            <consortium name="Mycorrhizal Genomics Consortium"/>
            <person name="Kohler A."/>
            <person name="Kuo A."/>
            <person name="Nagy L.G."/>
            <person name="Floudas D."/>
            <person name="Copeland A."/>
            <person name="Barry K.W."/>
            <person name="Cichocki N."/>
            <person name="Veneault-Fourrey C."/>
            <person name="LaButti K."/>
            <person name="Lindquist E.A."/>
            <person name="Lipzen A."/>
            <person name="Lundell T."/>
            <person name="Morin E."/>
            <person name="Murat C."/>
            <person name="Riley R."/>
            <person name="Ohm R."/>
            <person name="Sun H."/>
            <person name="Tunlid A."/>
            <person name="Henrissat B."/>
            <person name="Grigoriev I.V."/>
            <person name="Hibbett D.S."/>
            <person name="Martin F."/>
        </authorList>
    </citation>
    <scope>NUCLEOTIDE SEQUENCE [LARGE SCALE GENOMIC DNA]</scope>
    <source>
        <strain evidence="4">Zn</strain>
    </source>
</reference>
<sequence length="437" mass="48662">MDPLLVIERKERAIQQELQVLLDAQSTGLVRGFGRKIGSDAGSDAGSATPTSTSVAGRSREREESGGYIPVRQPKRKPLSLRGARKGLLKDMETLASVKEEESLALAEEIKRRETVLERVRVWEERMEAVKGELESYSANDRDVRGGGESSTEILALQKEEREVDNDIRALEDRLMQMRARKNWLGERIREGINRREARLSSYKGALREVESEVKEFLRRPPVERSVVMGKEEGFTALPPARRTLGMASDWWNKELATLSARKSAAEAEQAALESGAEIWISTMEIVRAFEDNLRRQMARNKPQENTGLGEQVAKMRDVIEKLDKNLGIAESKHWNLLVCAIGAELEAFKEGEGILRGALGMSSSLGGRDSVENEDTFYSTDDGANGLEVTTEGLKEVNKTKEKLVREDSREESEDDGPNLAELMVEGGMRDDGGVD</sequence>
<evidence type="ECO:0000313" key="4">
    <source>
        <dbReference type="Proteomes" id="UP000054321"/>
    </source>
</evidence>
<name>A0A0C3CTE5_OIDMZ</name>
<feature type="compositionally biased region" description="Polar residues" evidence="2">
    <location>
        <begin position="46"/>
        <end position="56"/>
    </location>
</feature>
<feature type="region of interest" description="Disordered" evidence="2">
    <location>
        <begin position="38"/>
        <end position="77"/>
    </location>
</feature>
<gene>
    <name evidence="3" type="ORF">OIDMADRAFT_197398</name>
</gene>
<dbReference type="OrthoDB" id="5342758at2759"/>
<keyword evidence="1" id="KW-0175">Coiled coil</keyword>
<keyword evidence="4" id="KW-1185">Reference proteome</keyword>
<dbReference type="Proteomes" id="UP000054321">
    <property type="component" value="Unassembled WGS sequence"/>
</dbReference>
<dbReference type="HOGENOM" id="CLU_015530_0_0_1"/>
<evidence type="ECO:0000256" key="1">
    <source>
        <dbReference type="SAM" id="Coils"/>
    </source>
</evidence>
<dbReference type="EMBL" id="KN832875">
    <property type="protein sequence ID" value="KIN02284.1"/>
    <property type="molecule type" value="Genomic_DNA"/>
</dbReference>
<accession>A0A0C3CTE5</accession>
<dbReference type="AlphaFoldDB" id="A0A0C3CTE5"/>
<evidence type="ECO:0000313" key="3">
    <source>
        <dbReference type="EMBL" id="KIN02284.1"/>
    </source>
</evidence>
<evidence type="ECO:0000256" key="2">
    <source>
        <dbReference type="SAM" id="MobiDB-lite"/>
    </source>
</evidence>
<evidence type="ECO:0008006" key="5">
    <source>
        <dbReference type="Google" id="ProtNLM"/>
    </source>
</evidence>
<organism evidence="3 4">
    <name type="scientific">Oidiodendron maius (strain Zn)</name>
    <dbReference type="NCBI Taxonomy" id="913774"/>
    <lineage>
        <taxon>Eukaryota</taxon>
        <taxon>Fungi</taxon>
        <taxon>Dikarya</taxon>
        <taxon>Ascomycota</taxon>
        <taxon>Pezizomycotina</taxon>
        <taxon>Leotiomycetes</taxon>
        <taxon>Leotiomycetes incertae sedis</taxon>
        <taxon>Myxotrichaceae</taxon>
        <taxon>Oidiodendron</taxon>
    </lineage>
</organism>
<proteinExistence type="predicted"/>
<dbReference type="STRING" id="913774.A0A0C3CTE5"/>
<feature type="region of interest" description="Disordered" evidence="2">
    <location>
        <begin position="399"/>
        <end position="437"/>
    </location>
</feature>